<name>A0A5A7RG14_STRAF</name>
<keyword evidence="4" id="KW-0418">Kinase</keyword>
<comment type="caution">
    <text evidence="4">The sequence shown here is derived from an EMBL/GenBank/DDBJ whole genome shotgun (WGS) entry which is preliminary data.</text>
</comment>
<accession>A0A5A7RG14</accession>
<comment type="catalytic activity">
    <reaction evidence="1">
        <text>S-ubiquitinyl-[E2 ubiquitin-conjugating enzyme]-L-cysteine + [acceptor protein]-L-lysine = [E2 ubiquitin-conjugating enzyme]-L-cysteine + N(6)-ubiquitinyl-[acceptor protein]-L-lysine.</text>
        <dbReference type="EC" id="2.3.2.27"/>
    </reaction>
</comment>
<evidence type="ECO:0000313" key="5">
    <source>
        <dbReference type="Proteomes" id="UP000325081"/>
    </source>
</evidence>
<dbReference type="PANTHER" id="PTHR45647">
    <property type="entry name" value="OS02G0152300 PROTEIN"/>
    <property type="match status" value="1"/>
</dbReference>
<evidence type="ECO:0000313" key="4">
    <source>
        <dbReference type="EMBL" id="GER56078.1"/>
    </source>
</evidence>
<dbReference type="GO" id="GO:0016301">
    <property type="term" value="F:kinase activity"/>
    <property type="evidence" value="ECO:0007669"/>
    <property type="project" value="UniProtKB-KW"/>
</dbReference>
<keyword evidence="5" id="KW-1185">Reference proteome</keyword>
<gene>
    <name evidence="4" type="ORF">STAS_33785</name>
</gene>
<dbReference type="GO" id="GO:0061630">
    <property type="term" value="F:ubiquitin protein ligase activity"/>
    <property type="evidence" value="ECO:0007669"/>
    <property type="project" value="UniProtKB-EC"/>
</dbReference>
<proteinExistence type="predicted"/>
<dbReference type="PANTHER" id="PTHR45647:SF51">
    <property type="entry name" value="PROTEIN KINASE SUPERFAMILY PROTEIN"/>
    <property type="match status" value="1"/>
</dbReference>
<reference evidence="5" key="1">
    <citation type="journal article" date="2019" name="Curr. Biol.">
        <title>Genome Sequence of Striga asiatica Provides Insight into the Evolution of Plant Parasitism.</title>
        <authorList>
            <person name="Yoshida S."/>
            <person name="Kim S."/>
            <person name="Wafula E.K."/>
            <person name="Tanskanen J."/>
            <person name="Kim Y.M."/>
            <person name="Honaas L."/>
            <person name="Yang Z."/>
            <person name="Spallek T."/>
            <person name="Conn C.E."/>
            <person name="Ichihashi Y."/>
            <person name="Cheong K."/>
            <person name="Cui S."/>
            <person name="Der J.P."/>
            <person name="Gundlach H."/>
            <person name="Jiao Y."/>
            <person name="Hori C."/>
            <person name="Ishida J.K."/>
            <person name="Kasahara H."/>
            <person name="Kiba T."/>
            <person name="Kim M.S."/>
            <person name="Koo N."/>
            <person name="Laohavisit A."/>
            <person name="Lee Y.H."/>
            <person name="Lumba S."/>
            <person name="McCourt P."/>
            <person name="Mortimer J.C."/>
            <person name="Mutuku J.M."/>
            <person name="Nomura T."/>
            <person name="Sasaki-Sekimoto Y."/>
            <person name="Seto Y."/>
            <person name="Wang Y."/>
            <person name="Wakatake T."/>
            <person name="Sakakibara H."/>
            <person name="Demura T."/>
            <person name="Yamaguchi S."/>
            <person name="Yoneyama K."/>
            <person name="Manabe R.I."/>
            <person name="Nelson D.C."/>
            <person name="Schulman A.H."/>
            <person name="Timko M.P."/>
            <person name="dePamphilis C.W."/>
            <person name="Choi D."/>
            <person name="Shirasu K."/>
        </authorList>
    </citation>
    <scope>NUCLEOTIDE SEQUENCE [LARGE SCALE GENOMIC DNA]</scope>
    <source>
        <strain evidence="5">cv. UVA1</strain>
    </source>
</reference>
<evidence type="ECO:0000256" key="3">
    <source>
        <dbReference type="ARBA" id="ARBA00022786"/>
    </source>
</evidence>
<dbReference type="EC" id="2.3.2.27" evidence="2"/>
<protein>
    <recommendedName>
        <fullName evidence="2">RING-type E3 ubiquitin transferase</fullName>
        <ecNumber evidence="2">2.3.2.27</ecNumber>
    </recommendedName>
</protein>
<keyword evidence="4" id="KW-0808">Transferase</keyword>
<dbReference type="InterPro" id="IPR051348">
    <property type="entry name" value="U-box_ubiquitin_ligases"/>
</dbReference>
<dbReference type="AlphaFoldDB" id="A0A5A7RG14"/>
<organism evidence="4 5">
    <name type="scientific">Striga asiatica</name>
    <name type="common">Asiatic witchweed</name>
    <name type="synonym">Buchnera asiatica</name>
    <dbReference type="NCBI Taxonomy" id="4170"/>
    <lineage>
        <taxon>Eukaryota</taxon>
        <taxon>Viridiplantae</taxon>
        <taxon>Streptophyta</taxon>
        <taxon>Embryophyta</taxon>
        <taxon>Tracheophyta</taxon>
        <taxon>Spermatophyta</taxon>
        <taxon>Magnoliopsida</taxon>
        <taxon>eudicotyledons</taxon>
        <taxon>Gunneridae</taxon>
        <taxon>Pentapetalae</taxon>
        <taxon>asterids</taxon>
        <taxon>lamiids</taxon>
        <taxon>Lamiales</taxon>
        <taxon>Orobanchaceae</taxon>
        <taxon>Buchnereae</taxon>
        <taxon>Striga</taxon>
    </lineage>
</organism>
<evidence type="ECO:0000256" key="1">
    <source>
        <dbReference type="ARBA" id="ARBA00000900"/>
    </source>
</evidence>
<keyword evidence="3" id="KW-0833">Ubl conjugation pathway</keyword>
<sequence>MKKNEREYPTLPYTVHPILNGLATALNFLHRTCSFVHPATSDRTFVCKISDVGLSRLCQIRGLLVRGHAAASPHVETAIESGQLANVLDRTVGDLALSLAKLALKYCELRRREEDEGRGIGSVVCGELFRCTLAGSLEVTQRSSGSEPTTSLTYRMKHALMSVQSTAPIVSDDHEKGALLNHDSFNYLKQKLFGK</sequence>
<dbReference type="EMBL" id="BKCP01012403">
    <property type="protein sequence ID" value="GER56078.1"/>
    <property type="molecule type" value="Genomic_DNA"/>
</dbReference>
<evidence type="ECO:0000256" key="2">
    <source>
        <dbReference type="ARBA" id="ARBA00012483"/>
    </source>
</evidence>
<dbReference type="Proteomes" id="UP000325081">
    <property type="component" value="Unassembled WGS sequence"/>
</dbReference>